<feature type="transmembrane region" description="Helical" evidence="1">
    <location>
        <begin position="212"/>
        <end position="231"/>
    </location>
</feature>
<gene>
    <name evidence="2" type="ORF">Prum_093640</name>
</gene>
<evidence type="ECO:0000313" key="3">
    <source>
        <dbReference type="Proteomes" id="UP000482960"/>
    </source>
</evidence>
<sequence>MLAGCVVAGAVGACAAAGQMWLARWTRVLVPDQDFTAGNDTWPFQLVLLAWCSASAAVLGVAAGRLVVRNVGWRYVVVAAAGLGACAPQRLAAGWASGAVAVSGDPVAAAGGAVLLGAVVGAMVGTAVLAWRAVALGAVVWVGWVWLNVAAEVAGYEPHRPGRDYVVPVHPLGMFTPTWPGHTDAVTMVAVLSCLLPAALVGWWARRWTDRARLFGVVVGPLLLVAVHLVVRPLPGGRSDGDHYTLVGDVGAWVLVAVLGLGAGALGSGLAGRGRAAGERRPMAAGESGDALAAGAGRRPVTAVMMLLMVAASVLVAAALVSMWSTGGGWLAAGTAAVAFGAAAAHHRGRTLSPVAGAGCAVAGVGAIAVASGMFHDSNDVVLFGPWSIASSLAIVGLIGVLARGMAGAAWSVVAIGGLHAAAPVAAGFVTGSSGQDGSHVLIVGLLGLLSAAIALKVAREGRHAADAPASKDPARNSSTS</sequence>
<feature type="transmembrane region" description="Helical" evidence="1">
    <location>
        <begin position="138"/>
        <end position="156"/>
    </location>
</feature>
<feature type="transmembrane region" description="Helical" evidence="1">
    <location>
        <begin position="352"/>
        <end position="375"/>
    </location>
</feature>
<feature type="transmembrane region" description="Helical" evidence="1">
    <location>
        <begin position="438"/>
        <end position="456"/>
    </location>
</feature>
<dbReference type="Proteomes" id="UP000482960">
    <property type="component" value="Unassembled WGS sequence"/>
</dbReference>
<feature type="transmembrane region" description="Helical" evidence="1">
    <location>
        <begin position="42"/>
        <end position="63"/>
    </location>
</feature>
<feature type="transmembrane region" description="Helical" evidence="1">
    <location>
        <begin position="327"/>
        <end position="345"/>
    </location>
</feature>
<evidence type="ECO:0000256" key="1">
    <source>
        <dbReference type="SAM" id="Phobius"/>
    </source>
</evidence>
<name>A0A6V8LEQ6_9ACTN</name>
<keyword evidence="1" id="KW-0472">Membrane</keyword>
<reference evidence="2 3" key="1">
    <citation type="submission" date="2020-03" db="EMBL/GenBank/DDBJ databases">
        <title>Whole genome shotgun sequence of Phytohabitans rumicis NBRC 108638.</title>
        <authorList>
            <person name="Komaki H."/>
            <person name="Tamura T."/>
        </authorList>
    </citation>
    <scope>NUCLEOTIDE SEQUENCE [LARGE SCALE GENOMIC DNA]</scope>
    <source>
        <strain evidence="2 3">NBRC 108638</strain>
    </source>
</reference>
<keyword evidence="3" id="KW-1185">Reference proteome</keyword>
<organism evidence="2 3">
    <name type="scientific">Phytohabitans rumicis</name>
    <dbReference type="NCBI Taxonomy" id="1076125"/>
    <lineage>
        <taxon>Bacteria</taxon>
        <taxon>Bacillati</taxon>
        <taxon>Actinomycetota</taxon>
        <taxon>Actinomycetes</taxon>
        <taxon>Micromonosporales</taxon>
        <taxon>Micromonosporaceae</taxon>
    </lineage>
</organism>
<evidence type="ECO:0000313" key="2">
    <source>
        <dbReference type="EMBL" id="GFJ95722.1"/>
    </source>
</evidence>
<comment type="caution">
    <text evidence="2">The sequence shown here is derived from an EMBL/GenBank/DDBJ whole genome shotgun (WGS) entry which is preliminary data.</text>
</comment>
<accession>A0A6V8LEQ6</accession>
<dbReference type="EMBL" id="BLPG01000002">
    <property type="protein sequence ID" value="GFJ95722.1"/>
    <property type="molecule type" value="Genomic_DNA"/>
</dbReference>
<keyword evidence="1" id="KW-0812">Transmembrane</keyword>
<dbReference type="AlphaFoldDB" id="A0A6V8LEQ6"/>
<feature type="transmembrane region" description="Helical" evidence="1">
    <location>
        <begin position="75"/>
        <end position="96"/>
    </location>
</feature>
<feature type="transmembrane region" description="Helical" evidence="1">
    <location>
        <begin position="185"/>
        <end position="205"/>
    </location>
</feature>
<reference evidence="2 3" key="2">
    <citation type="submission" date="2020-03" db="EMBL/GenBank/DDBJ databases">
        <authorList>
            <person name="Ichikawa N."/>
            <person name="Kimura A."/>
            <person name="Kitahashi Y."/>
            <person name="Uohara A."/>
        </authorList>
    </citation>
    <scope>NUCLEOTIDE SEQUENCE [LARGE SCALE GENOMIC DNA]</scope>
    <source>
        <strain evidence="2 3">NBRC 108638</strain>
    </source>
</reference>
<feature type="transmembrane region" description="Helical" evidence="1">
    <location>
        <begin position="410"/>
        <end position="432"/>
    </location>
</feature>
<feature type="transmembrane region" description="Helical" evidence="1">
    <location>
        <begin position="381"/>
        <end position="403"/>
    </location>
</feature>
<feature type="transmembrane region" description="Helical" evidence="1">
    <location>
        <begin position="251"/>
        <end position="271"/>
    </location>
</feature>
<proteinExistence type="predicted"/>
<feature type="transmembrane region" description="Helical" evidence="1">
    <location>
        <begin position="108"/>
        <end position="131"/>
    </location>
</feature>
<protein>
    <submittedName>
        <fullName evidence="2">Uncharacterized protein</fullName>
    </submittedName>
</protein>
<feature type="transmembrane region" description="Helical" evidence="1">
    <location>
        <begin position="301"/>
        <end position="321"/>
    </location>
</feature>
<keyword evidence="1" id="KW-1133">Transmembrane helix</keyword>